<dbReference type="Pfam" id="PF01479">
    <property type="entry name" value="S4"/>
    <property type="match status" value="1"/>
</dbReference>
<evidence type="ECO:0000256" key="2">
    <source>
        <dbReference type="ARBA" id="ARBA00029460"/>
    </source>
</evidence>
<dbReference type="InterPro" id="IPR004538">
    <property type="entry name" value="Hemolysin_A/TlyA"/>
</dbReference>
<name>A0AAP4FDX1_9MICC</name>
<dbReference type="Gene3D" id="3.10.290.10">
    <property type="entry name" value="RNA-binding S4 domain"/>
    <property type="match status" value="1"/>
</dbReference>
<dbReference type="EMBL" id="JASODW010000012">
    <property type="protein sequence ID" value="MDK6275771.1"/>
    <property type="molecule type" value="Genomic_DNA"/>
</dbReference>
<dbReference type="PROSITE" id="PS50889">
    <property type="entry name" value="S4"/>
    <property type="match status" value="1"/>
</dbReference>
<reference evidence="5" key="1">
    <citation type="submission" date="2023-05" db="EMBL/GenBank/DDBJ databases">
        <title>Cataloging the Phylogenetic Diversity of Human Bladder Bacteria.</title>
        <authorList>
            <person name="Du J."/>
        </authorList>
    </citation>
    <scope>NUCLEOTIDE SEQUENCE</scope>
    <source>
        <strain evidence="5">UMB9978</strain>
    </source>
</reference>
<sequence>MSAPQRLDAALADLGYAPSRTRAAVLIREGRVFVEGKPATKPSAKVKPGASIVIQEHAEDRWVGRAAGKLHAALEALSARGIRLPIHGATCMDAGASTGGFTQVLLDHGAERVYAVDVGHGQLHPSLAEDARVVNREGINVRHLEPRFIPGGVDVMVGDLSFISLTLVLEPLAAQLREGGRMLMLVKPQFEVGRSGLNKAGVVVQPALRRHAVTKVLDFAEQAGLGLKPVTVLRSEVPGQDGNVEFFVMWIKESAEAEDSSTSERNLTALLDAVDYS</sequence>
<dbReference type="GO" id="GO:0032259">
    <property type="term" value="P:methylation"/>
    <property type="evidence" value="ECO:0007669"/>
    <property type="project" value="UniProtKB-KW"/>
</dbReference>
<dbReference type="AlphaFoldDB" id="A0AAP4FDX1"/>
<comment type="similarity">
    <text evidence="2">Belongs to the TlyA family.</text>
</comment>
<dbReference type="GO" id="GO:0008168">
    <property type="term" value="F:methyltransferase activity"/>
    <property type="evidence" value="ECO:0007669"/>
    <property type="project" value="UniProtKB-KW"/>
</dbReference>
<dbReference type="PIRSF" id="PIRSF005578">
    <property type="entry name" value="TlyA"/>
    <property type="match status" value="1"/>
</dbReference>
<evidence type="ECO:0000256" key="1">
    <source>
        <dbReference type="ARBA" id="ARBA00022884"/>
    </source>
</evidence>
<dbReference type="PANTHER" id="PTHR32319">
    <property type="entry name" value="BACTERIAL HEMOLYSIN-LIKE PROTEIN"/>
    <property type="match status" value="1"/>
</dbReference>
<dbReference type="SUPFAM" id="SSF53335">
    <property type="entry name" value="S-adenosyl-L-methionine-dependent methyltransferases"/>
    <property type="match status" value="1"/>
</dbReference>
<dbReference type="PANTHER" id="PTHR32319:SF0">
    <property type="entry name" value="BACTERIAL HEMOLYSIN-LIKE PROTEIN"/>
    <property type="match status" value="1"/>
</dbReference>
<evidence type="ECO:0000313" key="6">
    <source>
        <dbReference type="Proteomes" id="UP001240483"/>
    </source>
</evidence>
<dbReference type="InterPro" id="IPR002942">
    <property type="entry name" value="S4_RNA-bd"/>
</dbReference>
<dbReference type="SMART" id="SM00363">
    <property type="entry name" value="S4"/>
    <property type="match status" value="1"/>
</dbReference>
<dbReference type="CDD" id="cd00165">
    <property type="entry name" value="S4"/>
    <property type="match status" value="1"/>
</dbReference>
<dbReference type="GO" id="GO:0003723">
    <property type="term" value="F:RNA binding"/>
    <property type="evidence" value="ECO:0007669"/>
    <property type="project" value="UniProtKB-KW"/>
</dbReference>
<dbReference type="Pfam" id="PF01728">
    <property type="entry name" value="FtsJ"/>
    <property type="match status" value="1"/>
</dbReference>
<evidence type="ECO:0000313" key="5">
    <source>
        <dbReference type="EMBL" id="MDK6275771.1"/>
    </source>
</evidence>
<comment type="caution">
    <text evidence="5">The sequence shown here is derived from an EMBL/GenBank/DDBJ whole genome shotgun (WGS) entry which is preliminary data.</text>
</comment>
<dbReference type="Gene3D" id="3.40.50.150">
    <property type="entry name" value="Vaccinia Virus protein VP39"/>
    <property type="match status" value="1"/>
</dbReference>
<dbReference type="SUPFAM" id="SSF55174">
    <property type="entry name" value="Alpha-L RNA-binding motif"/>
    <property type="match status" value="1"/>
</dbReference>
<evidence type="ECO:0000256" key="3">
    <source>
        <dbReference type="PROSITE-ProRule" id="PRU00182"/>
    </source>
</evidence>
<accession>A0AAP4FDX1</accession>
<dbReference type="InterPro" id="IPR029063">
    <property type="entry name" value="SAM-dependent_MTases_sf"/>
</dbReference>
<dbReference type="CDD" id="cd02440">
    <property type="entry name" value="AdoMet_MTases"/>
    <property type="match status" value="1"/>
</dbReference>
<protein>
    <submittedName>
        <fullName evidence="5">TlyA family RNA methyltransferase</fullName>
    </submittedName>
</protein>
<dbReference type="InterPro" id="IPR047048">
    <property type="entry name" value="TlyA"/>
</dbReference>
<dbReference type="InterPro" id="IPR036986">
    <property type="entry name" value="S4_RNA-bd_sf"/>
</dbReference>
<organism evidence="5 6">
    <name type="scientific">Pseudoglutamicibacter cumminsii</name>
    <dbReference type="NCBI Taxonomy" id="156979"/>
    <lineage>
        <taxon>Bacteria</taxon>
        <taxon>Bacillati</taxon>
        <taxon>Actinomycetota</taxon>
        <taxon>Actinomycetes</taxon>
        <taxon>Micrococcales</taxon>
        <taxon>Micrococcaceae</taxon>
        <taxon>Pseudoglutamicibacter</taxon>
    </lineage>
</organism>
<dbReference type="Proteomes" id="UP001240483">
    <property type="component" value="Unassembled WGS sequence"/>
</dbReference>
<keyword evidence="1 3" id="KW-0694">RNA-binding</keyword>
<dbReference type="InterPro" id="IPR002877">
    <property type="entry name" value="RNA_MeTrfase_FtsJ_dom"/>
</dbReference>
<keyword evidence="5" id="KW-0489">Methyltransferase</keyword>
<dbReference type="RefSeq" id="WP_285333471.1">
    <property type="nucleotide sequence ID" value="NZ_JASODW010000012.1"/>
</dbReference>
<keyword evidence="5" id="KW-0808">Transferase</keyword>
<gene>
    <name evidence="5" type="ORF">QP116_08520</name>
</gene>
<feature type="domain" description="RNA-binding S4" evidence="4">
    <location>
        <begin position="5"/>
        <end position="69"/>
    </location>
</feature>
<evidence type="ECO:0000259" key="4">
    <source>
        <dbReference type="SMART" id="SM00363"/>
    </source>
</evidence>
<proteinExistence type="inferred from homology"/>